<name>A0A9D4HWZ1_DREPO</name>
<dbReference type="InterPro" id="IPR015943">
    <property type="entry name" value="WD40/YVTN_repeat-like_dom_sf"/>
</dbReference>
<feature type="compositionally biased region" description="Polar residues" evidence="2">
    <location>
        <begin position="100"/>
        <end position="131"/>
    </location>
</feature>
<proteinExistence type="predicted"/>
<dbReference type="Gene3D" id="2.130.10.10">
    <property type="entry name" value="YVTN repeat-like/Quinoprotein amine dehydrogenase"/>
    <property type="match status" value="1"/>
</dbReference>
<evidence type="ECO:0000256" key="2">
    <source>
        <dbReference type="SAM" id="MobiDB-lite"/>
    </source>
</evidence>
<evidence type="ECO:0000313" key="4">
    <source>
        <dbReference type="Proteomes" id="UP000828390"/>
    </source>
</evidence>
<feature type="coiled-coil region" evidence="1">
    <location>
        <begin position="214"/>
        <end position="248"/>
    </location>
</feature>
<feature type="region of interest" description="Disordered" evidence="2">
    <location>
        <begin position="1"/>
        <end position="146"/>
    </location>
</feature>
<reference evidence="3" key="2">
    <citation type="submission" date="2020-11" db="EMBL/GenBank/DDBJ databases">
        <authorList>
            <person name="McCartney M.A."/>
            <person name="Auch B."/>
            <person name="Kono T."/>
            <person name="Mallez S."/>
            <person name="Becker A."/>
            <person name="Gohl D.M."/>
            <person name="Silverstein K.A.T."/>
            <person name="Koren S."/>
            <person name="Bechman K.B."/>
            <person name="Herman A."/>
            <person name="Abrahante J.E."/>
            <person name="Garbe J."/>
        </authorList>
    </citation>
    <scope>NUCLEOTIDE SEQUENCE</scope>
    <source>
        <strain evidence="3">Duluth1</strain>
        <tissue evidence="3">Whole animal</tissue>
    </source>
</reference>
<sequence length="579" mass="62793">MGKKSSKSARGARGSAYLSSGQGAKGTTASSSSQGAKLTTYQTSSSQATNAVLSASSIQGANAASSASSSQGAKATTSTSSSYGAKGTKASSSDREAVETTDSSSYQRANGATASSSDSGAEKISTASNSYGRARGTPQLQNTEMADIEIEDRVADVTREAANELRAQLNAIMTNLELFEINTKSSIDSGSLDTLNELNLGALKIMRDLESVGMEEKEAIVSVAEDVRRELEAKMIKMKEVSERERMEAMHDIYSATKSGVHELHATVVALMDQLKSITEKTITHTITVDEREYVKARDVQPIKKTSVQSHPATLELLMSADLSSVERDEKEPYLTGMDFLSDGRLVAVDNKNCKCIVLNEQLNVLGTPYTFKAFPRDVASLTENEIAVTVANSYIYFLSVTTGSDLTLIKTIKTSFNVFSICRWTSASIVVGTYEDPRPARIVSKDEEETEFEKIGFHRYKLGDSKSTFVTDSKTLVFTDRFDHSVYLYDTSHGGFIKVQDENIQQPRCVCAGPGDTVFVCSRNTNSIVQMNVFGEILGNVQLDIKHPYSVAMSKDASKLAVSNSFDGARKLKVYRLS</sequence>
<dbReference type="SUPFAM" id="SSF63829">
    <property type="entry name" value="Calcium-dependent phosphotriesterase"/>
    <property type="match status" value="1"/>
</dbReference>
<accession>A0A9D4HWZ1</accession>
<protein>
    <submittedName>
        <fullName evidence="3">Uncharacterized protein</fullName>
    </submittedName>
</protein>
<dbReference type="AlphaFoldDB" id="A0A9D4HWZ1"/>
<comment type="caution">
    <text evidence="3">The sequence shown here is derived from an EMBL/GenBank/DDBJ whole genome shotgun (WGS) entry which is preliminary data.</text>
</comment>
<evidence type="ECO:0000256" key="1">
    <source>
        <dbReference type="SAM" id="Coils"/>
    </source>
</evidence>
<reference evidence="3" key="1">
    <citation type="journal article" date="2019" name="bioRxiv">
        <title>The Genome of the Zebra Mussel, Dreissena polymorpha: A Resource for Invasive Species Research.</title>
        <authorList>
            <person name="McCartney M.A."/>
            <person name="Auch B."/>
            <person name="Kono T."/>
            <person name="Mallez S."/>
            <person name="Zhang Y."/>
            <person name="Obille A."/>
            <person name="Becker A."/>
            <person name="Abrahante J.E."/>
            <person name="Garbe J."/>
            <person name="Badalamenti J.P."/>
            <person name="Herman A."/>
            <person name="Mangelson H."/>
            <person name="Liachko I."/>
            <person name="Sullivan S."/>
            <person name="Sone E.D."/>
            <person name="Koren S."/>
            <person name="Silverstein K.A.T."/>
            <person name="Beckman K.B."/>
            <person name="Gohl D.M."/>
        </authorList>
    </citation>
    <scope>NUCLEOTIDE SEQUENCE</scope>
    <source>
        <strain evidence="3">Duluth1</strain>
        <tissue evidence="3">Whole animal</tissue>
    </source>
</reference>
<organism evidence="3 4">
    <name type="scientific">Dreissena polymorpha</name>
    <name type="common">Zebra mussel</name>
    <name type="synonym">Mytilus polymorpha</name>
    <dbReference type="NCBI Taxonomy" id="45954"/>
    <lineage>
        <taxon>Eukaryota</taxon>
        <taxon>Metazoa</taxon>
        <taxon>Spiralia</taxon>
        <taxon>Lophotrochozoa</taxon>
        <taxon>Mollusca</taxon>
        <taxon>Bivalvia</taxon>
        <taxon>Autobranchia</taxon>
        <taxon>Heteroconchia</taxon>
        <taxon>Euheterodonta</taxon>
        <taxon>Imparidentia</taxon>
        <taxon>Neoheterodontei</taxon>
        <taxon>Myida</taxon>
        <taxon>Dreissenoidea</taxon>
        <taxon>Dreissenidae</taxon>
        <taxon>Dreissena</taxon>
    </lineage>
</organism>
<gene>
    <name evidence="3" type="ORF">DPMN_042453</name>
</gene>
<dbReference type="OrthoDB" id="6064561at2759"/>
<dbReference type="EMBL" id="JAIWYP010000011">
    <property type="protein sequence ID" value="KAH3735892.1"/>
    <property type="molecule type" value="Genomic_DNA"/>
</dbReference>
<feature type="compositionally biased region" description="Low complexity" evidence="2">
    <location>
        <begin position="54"/>
        <end position="88"/>
    </location>
</feature>
<keyword evidence="1" id="KW-0175">Coiled coil</keyword>
<feature type="compositionally biased region" description="Polar residues" evidence="2">
    <location>
        <begin position="17"/>
        <end position="53"/>
    </location>
</feature>
<dbReference type="Proteomes" id="UP000828390">
    <property type="component" value="Unassembled WGS sequence"/>
</dbReference>
<keyword evidence="4" id="KW-1185">Reference proteome</keyword>
<evidence type="ECO:0000313" key="3">
    <source>
        <dbReference type="EMBL" id="KAH3735892.1"/>
    </source>
</evidence>